<name>A0A1I7Y066_9BILA</name>
<keyword evidence="2" id="KW-1185">Reference proteome</keyword>
<reference evidence="3" key="1">
    <citation type="submission" date="2016-11" db="UniProtKB">
        <authorList>
            <consortium name="WormBaseParasite"/>
        </authorList>
    </citation>
    <scope>IDENTIFICATION</scope>
</reference>
<accession>A0A1I7Y066</accession>
<proteinExistence type="predicted"/>
<dbReference type="WBParaSite" id="L893_g1125.t1">
    <property type="protein sequence ID" value="L893_g1125.t1"/>
    <property type="gene ID" value="L893_g1125"/>
</dbReference>
<evidence type="ECO:0000313" key="3">
    <source>
        <dbReference type="WBParaSite" id="L893_g1125.t1"/>
    </source>
</evidence>
<feature type="compositionally biased region" description="Basic and acidic residues" evidence="1">
    <location>
        <begin position="17"/>
        <end position="26"/>
    </location>
</feature>
<dbReference type="Proteomes" id="UP000095287">
    <property type="component" value="Unplaced"/>
</dbReference>
<sequence>MDDRTLPGCADRSLPLEAERRTTEDAKHQICPARARMTRCSIRIDLGNRKGRTWRDKFWSCSPGPKAANSRENRKEVEKTEVLKETLSIEYDPCSSQVDALD</sequence>
<organism evidence="2 3">
    <name type="scientific">Steinernema glaseri</name>
    <dbReference type="NCBI Taxonomy" id="37863"/>
    <lineage>
        <taxon>Eukaryota</taxon>
        <taxon>Metazoa</taxon>
        <taxon>Ecdysozoa</taxon>
        <taxon>Nematoda</taxon>
        <taxon>Chromadorea</taxon>
        <taxon>Rhabditida</taxon>
        <taxon>Tylenchina</taxon>
        <taxon>Panagrolaimomorpha</taxon>
        <taxon>Strongyloidoidea</taxon>
        <taxon>Steinernematidae</taxon>
        <taxon>Steinernema</taxon>
    </lineage>
</organism>
<evidence type="ECO:0000256" key="1">
    <source>
        <dbReference type="SAM" id="MobiDB-lite"/>
    </source>
</evidence>
<dbReference type="AlphaFoldDB" id="A0A1I7Y066"/>
<protein>
    <submittedName>
        <fullName evidence="3">Uncharacterized protein</fullName>
    </submittedName>
</protein>
<evidence type="ECO:0000313" key="2">
    <source>
        <dbReference type="Proteomes" id="UP000095287"/>
    </source>
</evidence>
<feature type="region of interest" description="Disordered" evidence="1">
    <location>
        <begin position="1"/>
        <end position="26"/>
    </location>
</feature>